<keyword evidence="5" id="KW-0805">Transcription regulation</keyword>
<evidence type="ECO:0000256" key="2">
    <source>
        <dbReference type="ARBA" id="ARBA00008122"/>
    </source>
</evidence>
<feature type="compositionally biased region" description="Polar residues" evidence="6">
    <location>
        <begin position="467"/>
        <end position="478"/>
    </location>
</feature>
<reference evidence="9 10" key="1">
    <citation type="journal article" date="2015" name="Proc. Natl. Acad. Sci. U.S.A.">
        <title>The resurrection genome of Boea hygrometrica: A blueprint for survival of dehydration.</title>
        <authorList>
            <person name="Xiao L."/>
            <person name="Yang G."/>
            <person name="Zhang L."/>
            <person name="Yang X."/>
            <person name="Zhao S."/>
            <person name="Ji Z."/>
            <person name="Zhou Q."/>
            <person name="Hu M."/>
            <person name="Wang Y."/>
            <person name="Chen M."/>
            <person name="Xu Y."/>
            <person name="Jin H."/>
            <person name="Xiao X."/>
            <person name="Hu G."/>
            <person name="Bao F."/>
            <person name="Hu Y."/>
            <person name="Wan P."/>
            <person name="Li L."/>
            <person name="Deng X."/>
            <person name="Kuang T."/>
            <person name="Xiang C."/>
            <person name="Zhu J.K."/>
            <person name="Oliver M.J."/>
            <person name="He Y."/>
        </authorList>
    </citation>
    <scope>NUCLEOTIDE SEQUENCE [LARGE SCALE GENOMIC DNA]</scope>
    <source>
        <strain evidence="10">cv. XS01</strain>
    </source>
</reference>
<evidence type="ECO:0000256" key="4">
    <source>
        <dbReference type="PROSITE-ProRule" id="PRU01002"/>
    </source>
</evidence>
<accession>A0A2Z7D5V2</accession>
<organism evidence="9 10">
    <name type="scientific">Dorcoceras hygrometricum</name>
    <dbReference type="NCBI Taxonomy" id="472368"/>
    <lineage>
        <taxon>Eukaryota</taxon>
        <taxon>Viridiplantae</taxon>
        <taxon>Streptophyta</taxon>
        <taxon>Embryophyta</taxon>
        <taxon>Tracheophyta</taxon>
        <taxon>Spermatophyta</taxon>
        <taxon>Magnoliopsida</taxon>
        <taxon>eudicotyledons</taxon>
        <taxon>Gunneridae</taxon>
        <taxon>Pentapetalae</taxon>
        <taxon>asterids</taxon>
        <taxon>lamiids</taxon>
        <taxon>Lamiales</taxon>
        <taxon>Gesneriaceae</taxon>
        <taxon>Didymocarpoideae</taxon>
        <taxon>Trichosporeae</taxon>
        <taxon>Loxocarpinae</taxon>
        <taxon>Dorcoceras</taxon>
    </lineage>
</organism>
<dbReference type="AlphaFoldDB" id="A0A2Z7D5V2"/>
<evidence type="ECO:0000259" key="7">
    <source>
        <dbReference type="PROSITE" id="PS51666"/>
    </source>
</evidence>
<dbReference type="GO" id="GO:0006355">
    <property type="term" value="P:regulation of DNA-templated transcription"/>
    <property type="evidence" value="ECO:0007669"/>
    <property type="project" value="InterPro"/>
</dbReference>
<evidence type="ECO:0000313" key="10">
    <source>
        <dbReference type="Proteomes" id="UP000250235"/>
    </source>
</evidence>
<evidence type="ECO:0000313" key="9">
    <source>
        <dbReference type="EMBL" id="KZV54520.1"/>
    </source>
</evidence>
<comment type="function">
    <text evidence="5">Transcription activator.</text>
</comment>
<evidence type="ECO:0000259" key="8">
    <source>
        <dbReference type="PROSITE" id="PS51667"/>
    </source>
</evidence>
<evidence type="ECO:0000256" key="6">
    <source>
        <dbReference type="SAM" id="MobiDB-lite"/>
    </source>
</evidence>
<feature type="compositionally biased region" description="Polar residues" evidence="6">
    <location>
        <begin position="242"/>
        <end position="255"/>
    </location>
</feature>
<feature type="short sequence motif" description="Bipartite nuclear localization signal" evidence="4">
    <location>
        <begin position="201"/>
        <end position="211"/>
    </location>
</feature>
<comment type="domain">
    <text evidence="5">The QLQ domain and WRC domain may be involved in protein-protein interaction and DNA-binding, respectively.</text>
</comment>
<feature type="region of interest" description="Disordered" evidence="6">
    <location>
        <begin position="467"/>
        <end position="492"/>
    </location>
</feature>
<dbReference type="GO" id="GO:0005634">
    <property type="term" value="C:nucleus"/>
    <property type="evidence" value="ECO:0007669"/>
    <property type="project" value="UniProtKB-SubCell"/>
</dbReference>
<dbReference type="GO" id="GO:0005524">
    <property type="term" value="F:ATP binding"/>
    <property type="evidence" value="ECO:0007669"/>
    <property type="project" value="UniProtKB-UniRule"/>
</dbReference>
<dbReference type="PANTHER" id="PTHR31602:SF111">
    <property type="entry name" value="GROWTH-REGULATING FACTOR"/>
    <property type="match status" value="1"/>
</dbReference>
<feature type="region of interest" description="Disordered" evidence="6">
    <location>
        <begin position="229"/>
        <end position="255"/>
    </location>
</feature>
<name>A0A2Z7D5V2_9LAMI</name>
<dbReference type="PROSITE" id="PS51666">
    <property type="entry name" value="QLQ"/>
    <property type="match status" value="1"/>
</dbReference>
<dbReference type="InterPro" id="IPR014977">
    <property type="entry name" value="WRC_dom"/>
</dbReference>
<dbReference type="GO" id="GO:0006351">
    <property type="term" value="P:DNA-templated transcription"/>
    <property type="evidence" value="ECO:0007669"/>
    <property type="project" value="UniProtKB-UniRule"/>
</dbReference>
<proteinExistence type="inferred from homology"/>
<dbReference type="GO" id="GO:0099402">
    <property type="term" value="P:plant organ development"/>
    <property type="evidence" value="ECO:0007669"/>
    <property type="project" value="UniProtKB-ARBA"/>
</dbReference>
<dbReference type="Proteomes" id="UP000250235">
    <property type="component" value="Unassembled WGS sequence"/>
</dbReference>
<evidence type="ECO:0000256" key="3">
    <source>
        <dbReference type="ARBA" id="ARBA00023242"/>
    </source>
</evidence>
<comment type="subcellular location">
    <subcellularLocation>
        <location evidence="1 4 5">Nucleus</location>
    </subcellularLocation>
</comment>
<dbReference type="PANTHER" id="PTHR31602">
    <property type="entry name" value="GROWTH-REGULATING FACTOR 5"/>
    <property type="match status" value="1"/>
</dbReference>
<keyword evidence="3 4" id="KW-0539">Nucleus</keyword>
<feature type="short sequence motif" description="Bipartite nuclear localization signal" evidence="4">
    <location>
        <begin position="229"/>
        <end position="236"/>
    </location>
</feature>
<protein>
    <recommendedName>
        <fullName evidence="5">Growth-regulating factor</fullName>
    </recommendedName>
</protein>
<keyword evidence="5" id="KW-0804">Transcription</keyword>
<keyword evidence="5" id="KW-0010">Activator</keyword>
<dbReference type="OrthoDB" id="1927209at2759"/>
<comment type="similarity">
    <text evidence="2 5">Belongs to the GRF family.</text>
</comment>
<evidence type="ECO:0000256" key="5">
    <source>
        <dbReference type="RuleBase" id="RU367127"/>
    </source>
</evidence>
<evidence type="ECO:0000256" key="1">
    <source>
        <dbReference type="ARBA" id="ARBA00004123"/>
    </source>
</evidence>
<feature type="domain" description="QLQ" evidence="7">
    <location>
        <begin position="130"/>
        <end position="165"/>
    </location>
</feature>
<gene>
    <name evidence="9" type="ORF">F511_01318</name>
</gene>
<dbReference type="InterPro" id="IPR031137">
    <property type="entry name" value="GRF"/>
</dbReference>
<feature type="domain" description="WRC" evidence="8">
    <location>
        <begin position="196"/>
        <end position="240"/>
    </location>
</feature>
<sequence>MDFGLLGLDNLGCSDTVASGNGAEIKKSKFCGSGFFKRDRALNEEDFRESKFSQTTSCGEEMLKVPLQISGNCNFIEGQQMLSFSSSNSQNVAFPYFQHTSSSFTRNTGYGSVGMTGASLHGVLSGVRSPFTPSQWMELEHQALIYKYILANVPIPSYLLNPIRKALESAGFSAFSGLRSDAVGWGAFYLGFPNTDPEPGRCRRTDGKKWRCSRDAVTDQKYCERHMNRGRHRSRKPVEGQSGHSASGITNTIVKPTPITSSASASVVPAGGVSNSLSLSHRQLNYQQDDVSDANRSLPNMDNVGGVYQHTILSMASSGKGPQENQYSISKQLRAYDCESYNREFGLVNCDSLINPVSKSSTDDRQHSFRQLMDEWPKNKSAESDPHPDTTQLSISIPITFLPQSSSTTEKLETSPTTLSTQHQGFEKNHWTPLSWEPSVGGPLGEVLHNTNNTTMDKALNLMEGCDNSSQLTSSPTGVLQRGSLSNSSTLSSPRAETVMINLFQK</sequence>
<dbReference type="Pfam" id="PF08879">
    <property type="entry name" value="WRC"/>
    <property type="match status" value="1"/>
</dbReference>
<dbReference type="Pfam" id="PF08880">
    <property type="entry name" value="QLQ"/>
    <property type="match status" value="1"/>
</dbReference>
<dbReference type="PROSITE" id="PS51667">
    <property type="entry name" value="WRC"/>
    <property type="match status" value="1"/>
</dbReference>
<dbReference type="InterPro" id="IPR014978">
    <property type="entry name" value="Gln-Leu-Gln_QLQ"/>
</dbReference>
<keyword evidence="10" id="KW-1185">Reference proteome</keyword>
<dbReference type="SMART" id="SM00951">
    <property type="entry name" value="QLQ"/>
    <property type="match status" value="1"/>
</dbReference>
<dbReference type="EMBL" id="KQ989519">
    <property type="protein sequence ID" value="KZV54520.1"/>
    <property type="molecule type" value="Genomic_DNA"/>
</dbReference>